<dbReference type="RefSeq" id="WP_083961511.1">
    <property type="nucleotide sequence ID" value="NZ_FMAC01000021.1"/>
</dbReference>
<organism evidence="1 2">
    <name type="scientific">Rhizobium hainanense</name>
    <dbReference type="NCBI Taxonomy" id="52131"/>
    <lineage>
        <taxon>Bacteria</taxon>
        <taxon>Pseudomonadati</taxon>
        <taxon>Pseudomonadota</taxon>
        <taxon>Alphaproteobacteria</taxon>
        <taxon>Hyphomicrobiales</taxon>
        <taxon>Rhizobiaceae</taxon>
        <taxon>Rhizobium/Agrobacterium group</taxon>
        <taxon>Rhizobium</taxon>
    </lineage>
</organism>
<dbReference type="OrthoDB" id="8100986at2"/>
<keyword evidence="2" id="KW-1185">Reference proteome</keyword>
<accession>A0A1C3WJ47</accession>
<gene>
    <name evidence="1" type="ORF">GA0061100_12111</name>
</gene>
<reference evidence="2" key="1">
    <citation type="submission" date="2016-08" db="EMBL/GenBank/DDBJ databases">
        <authorList>
            <person name="Varghese N."/>
            <person name="Submissions Spin"/>
        </authorList>
    </citation>
    <scope>NUCLEOTIDE SEQUENCE [LARGE SCALE GENOMIC DNA]</scope>
    <source>
        <strain evidence="2">CCBAU 57015</strain>
    </source>
</reference>
<sequence>MTVVPDETADMLMALLFAVRKIVDSGVEGKQHIAKTYREARSLMTTIDRHGGSARPRIEACLQHFNVHKNADDAAAAGWMIAAIEERVSERNLYGWRRLKEIVDAAVHELLLSEQLSVH</sequence>
<evidence type="ECO:0000313" key="1">
    <source>
        <dbReference type="EMBL" id="SCB39876.1"/>
    </source>
</evidence>
<dbReference type="EMBL" id="FMAC01000021">
    <property type="protein sequence ID" value="SCB39876.1"/>
    <property type="molecule type" value="Genomic_DNA"/>
</dbReference>
<dbReference type="AlphaFoldDB" id="A0A1C3WJ47"/>
<evidence type="ECO:0000313" key="2">
    <source>
        <dbReference type="Proteomes" id="UP000186228"/>
    </source>
</evidence>
<protein>
    <submittedName>
        <fullName evidence="1">Uncharacterized protein</fullName>
    </submittedName>
</protein>
<dbReference type="Proteomes" id="UP000186228">
    <property type="component" value="Unassembled WGS sequence"/>
</dbReference>
<name>A0A1C3WJ47_9HYPH</name>
<proteinExistence type="predicted"/>